<dbReference type="InterPro" id="IPR024923">
    <property type="entry name" value="PG_synth_SpoVB"/>
</dbReference>
<dbReference type="AlphaFoldDB" id="A0A4R1S767"/>
<feature type="transmembrane region" description="Helical" evidence="6">
    <location>
        <begin position="317"/>
        <end position="341"/>
    </location>
</feature>
<comment type="caution">
    <text evidence="7">The sequence shown here is derived from an EMBL/GenBank/DDBJ whole genome shotgun (WGS) entry which is preliminary data.</text>
</comment>
<name>A0A4R1S767_HYDET</name>
<dbReference type="PIRSF" id="PIRSF038958">
    <property type="entry name" value="PG_synth_SpoVB"/>
    <property type="match status" value="1"/>
</dbReference>
<dbReference type="InterPro" id="IPR050833">
    <property type="entry name" value="Poly_Biosynth_Transport"/>
</dbReference>
<dbReference type="EMBL" id="SLUN01000003">
    <property type="protein sequence ID" value="TCL75233.1"/>
    <property type="molecule type" value="Genomic_DNA"/>
</dbReference>
<proteinExistence type="predicted"/>
<accession>A0A4R1S767</accession>
<feature type="transmembrane region" description="Helical" evidence="6">
    <location>
        <begin position="165"/>
        <end position="183"/>
    </location>
</feature>
<evidence type="ECO:0000256" key="1">
    <source>
        <dbReference type="ARBA" id="ARBA00004651"/>
    </source>
</evidence>
<evidence type="ECO:0000313" key="7">
    <source>
        <dbReference type="EMBL" id="TCL75233.1"/>
    </source>
</evidence>
<feature type="transmembrane region" description="Helical" evidence="6">
    <location>
        <begin position="50"/>
        <end position="70"/>
    </location>
</feature>
<keyword evidence="2" id="KW-1003">Cell membrane</keyword>
<keyword evidence="3 6" id="KW-0812">Transmembrane</keyword>
<comment type="subcellular location">
    <subcellularLocation>
        <location evidence="1">Cell membrane</location>
        <topology evidence="1">Multi-pass membrane protein</topology>
    </subcellularLocation>
</comment>
<evidence type="ECO:0000256" key="2">
    <source>
        <dbReference type="ARBA" id="ARBA00022475"/>
    </source>
</evidence>
<keyword evidence="5 6" id="KW-0472">Membrane</keyword>
<dbReference type="GO" id="GO:0005886">
    <property type="term" value="C:plasma membrane"/>
    <property type="evidence" value="ECO:0007669"/>
    <property type="project" value="UniProtKB-SubCell"/>
</dbReference>
<feature type="transmembrane region" description="Helical" evidence="6">
    <location>
        <begin position="277"/>
        <end position="296"/>
    </location>
</feature>
<evidence type="ECO:0000256" key="4">
    <source>
        <dbReference type="ARBA" id="ARBA00022989"/>
    </source>
</evidence>
<evidence type="ECO:0000256" key="3">
    <source>
        <dbReference type="ARBA" id="ARBA00022692"/>
    </source>
</evidence>
<dbReference type="Pfam" id="PF01943">
    <property type="entry name" value="Polysacc_synt"/>
    <property type="match status" value="1"/>
</dbReference>
<evidence type="ECO:0000256" key="6">
    <source>
        <dbReference type="SAM" id="Phobius"/>
    </source>
</evidence>
<feature type="transmembrane region" description="Helical" evidence="6">
    <location>
        <begin position="91"/>
        <end position="111"/>
    </location>
</feature>
<reference evidence="7 8" key="1">
    <citation type="submission" date="2019-03" db="EMBL/GenBank/DDBJ databases">
        <title>Genomic Encyclopedia of Type Strains, Phase IV (KMG-IV): sequencing the most valuable type-strain genomes for metagenomic binning, comparative biology and taxonomic classification.</title>
        <authorList>
            <person name="Goeker M."/>
        </authorList>
    </citation>
    <scope>NUCLEOTIDE SEQUENCE [LARGE SCALE GENOMIC DNA]</scope>
    <source>
        <strain evidence="7 8">LX-B</strain>
    </source>
</reference>
<dbReference type="InterPro" id="IPR002797">
    <property type="entry name" value="Polysacc_synth"/>
</dbReference>
<evidence type="ECO:0000313" key="8">
    <source>
        <dbReference type="Proteomes" id="UP000295008"/>
    </source>
</evidence>
<feature type="transmembrane region" description="Helical" evidence="6">
    <location>
        <begin position="189"/>
        <end position="206"/>
    </location>
</feature>
<dbReference type="Proteomes" id="UP000295008">
    <property type="component" value="Unassembled WGS sequence"/>
</dbReference>
<protein>
    <submittedName>
        <fullName evidence="7">O-antigen/teichoic acid export membrane protein</fullName>
    </submittedName>
</protein>
<keyword evidence="4 6" id="KW-1133">Transmembrane helix</keyword>
<sequence length="456" mass="50144">MKRHPNLINFFYLVGSGLLVQLAGTCYRIWLARRVGSEGLGILQMVYPVYRLLSGMATIGLPMALIKWVSEYLSLKDYGRIIELRSQAVKIVTGTSLVIMSLLLAAAPLLARHVFTDFRVQEALYIVALAIPFSALSAILRGYFQGLSRMAPTACSEITEQCAEITTTVLVIVVAAAWFPVSIYAAPVLGLTLGEVACLATLVFFLNRHRAVPKWDQVPPAHLPRTEILRYSWPLLLNQIVTSISLASEGVIIPYFLIQAGYSVFDSTGLFGKLTGMAEPVAYFPLIFIGPLATVLSPQISSDAKTNRLRKIHRKILLFYGASLAICLAGFMLILTGAPWLSRLLYDDLSPVYLIRLTVIGLPFTGVAILNIAILASIGKTDKVLSLSLWSTGLKTGLLVFLTPLLGINGSAWAFNIAQIFMALASLAELRRSWPEPVPKICPRSLRPFRFLRQHP</sequence>
<dbReference type="RefSeq" id="WP_165907776.1">
    <property type="nucleotide sequence ID" value="NZ_SLUN01000003.1"/>
</dbReference>
<feature type="transmembrane region" description="Helical" evidence="6">
    <location>
        <begin position="235"/>
        <end position="257"/>
    </location>
</feature>
<keyword evidence="8" id="KW-1185">Reference proteome</keyword>
<feature type="transmembrane region" description="Helical" evidence="6">
    <location>
        <begin position="7"/>
        <end position="30"/>
    </location>
</feature>
<evidence type="ECO:0000256" key="5">
    <source>
        <dbReference type="ARBA" id="ARBA00023136"/>
    </source>
</evidence>
<dbReference type="PANTHER" id="PTHR30250">
    <property type="entry name" value="PST FAMILY PREDICTED COLANIC ACID TRANSPORTER"/>
    <property type="match status" value="1"/>
</dbReference>
<organism evidence="7 8">
    <name type="scientific">Hydrogenispora ethanolica</name>
    <dbReference type="NCBI Taxonomy" id="1082276"/>
    <lineage>
        <taxon>Bacteria</taxon>
        <taxon>Bacillati</taxon>
        <taxon>Bacillota</taxon>
        <taxon>Hydrogenispora</taxon>
    </lineage>
</organism>
<dbReference type="PANTHER" id="PTHR30250:SF21">
    <property type="entry name" value="LIPID II FLIPPASE MURJ"/>
    <property type="match status" value="1"/>
</dbReference>
<gene>
    <name evidence="7" type="ORF">EDC14_1003165</name>
</gene>
<feature type="transmembrane region" description="Helical" evidence="6">
    <location>
        <begin position="123"/>
        <end position="144"/>
    </location>
</feature>
<feature type="transmembrane region" description="Helical" evidence="6">
    <location>
        <begin position="353"/>
        <end position="375"/>
    </location>
</feature>